<dbReference type="AlphaFoldDB" id="A0A1C3H3F6"/>
<dbReference type="InterPro" id="IPR005358">
    <property type="entry name" value="Puta_zinc/iron-chelating_dom"/>
</dbReference>
<dbReference type="Proteomes" id="UP000190837">
    <property type="component" value="Unassembled WGS sequence"/>
</dbReference>
<evidence type="ECO:0000313" key="2">
    <source>
        <dbReference type="Proteomes" id="UP000190837"/>
    </source>
</evidence>
<accession>A0A1C3H3F6</accession>
<dbReference type="Pfam" id="PF03692">
    <property type="entry name" value="CxxCxxCC"/>
    <property type="match status" value="1"/>
</dbReference>
<dbReference type="PIRSF" id="PIRSF006173">
    <property type="entry name" value="UCP006173"/>
    <property type="match status" value="1"/>
</dbReference>
<protein>
    <submittedName>
        <fullName evidence="1">Uncharacterized protein</fullName>
    </submittedName>
</protein>
<proteinExistence type="predicted"/>
<dbReference type="InterPro" id="IPR008228">
    <property type="entry name" value="UCP006173"/>
</dbReference>
<evidence type="ECO:0000313" key="1">
    <source>
        <dbReference type="EMBL" id="SAM61683.1"/>
    </source>
</evidence>
<name>A0A1C3H3F6_9GAMM</name>
<reference evidence="2" key="1">
    <citation type="submission" date="2016-04" db="EMBL/GenBank/DDBJ databases">
        <authorList>
            <person name="Tagini F."/>
        </authorList>
    </citation>
    <scope>NUCLEOTIDE SEQUENCE [LARGE SCALE GENOMIC DNA]</scope>
    <source>
        <strain evidence="2">CHUV0807</strain>
    </source>
</reference>
<gene>
    <name evidence="1" type="ORF">CHUV0807_0928</name>
</gene>
<dbReference type="EMBL" id="FKLO01000037">
    <property type="protein sequence ID" value="SAM61683.1"/>
    <property type="molecule type" value="Genomic_DNA"/>
</dbReference>
<organism evidence="1 2">
    <name type="scientific">Cardiobacterium hominis</name>
    <dbReference type="NCBI Taxonomy" id="2718"/>
    <lineage>
        <taxon>Bacteria</taxon>
        <taxon>Pseudomonadati</taxon>
        <taxon>Pseudomonadota</taxon>
        <taxon>Gammaproteobacteria</taxon>
        <taxon>Cardiobacteriales</taxon>
        <taxon>Cardiobacteriaceae</taxon>
        <taxon>Cardiobacterium</taxon>
    </lineage>
</organism>
<dbReference type="PANTHER" id="PTHR37421">
    <property type="entry name" value="UPF0260 PROTEIN YCGN"/>
    <property type="match status" value="1"/>
</dbReference>
<dbReference type="PANTHER" id="PTHR37421:SF1">
    <property type="entry name" value="UPF0260 PROTEIN YCGN"/>
    <property type="match status" value="1"/>
</dbReference>
<sequence length="121" mass="14300">MEDIDTGEVYFSRVACKLLDIKTGRCRDYPCRQQHVPDCLSLREMKRHEYSWLPPTCAYRLRAEGKNLPPWHYLICGDRQEVHRRYRSVQHFALSEADGHAIDDHLLYRLEDILGEGDQEP</sequence>